<sequence length="154" mass="17279">MESLWVFSAVNPVVDNIVITPAFMPDISVKDFADAMKLDGTVTPARMKYALTDSANSVCRELKAWTANALHQHGSLTLEDYDLTNDTDKCFSFKKAVYNLAKAQLTEHYRDYDTGKDATARTKELTPQIDTCYRNARNAIADIKDEPHSTIELI</sequence>
<gene>
    <name evidence="1" type="ORF">MGSAQ_001705</name>
</gene>
<protein>
    <submittedName>
        <fullName evidence="1">Phage head completion</fullName>
    </submittedName>
</protein>
<dbReference type="GO" id="GO:0019069">
    <property type="term" value="P:viral capsid assembly"/>
    <property type="evidence" value="ECO:0007669"/>
    <property type="project" value="InterPro"/>
</dbReference>
<proteinExistence type="predicted"/>
<dbReference type="Pfam" id="PF05926">
    <property type="entry name" value="Phage_GPL"/>
    <property type="match status" value="1"/>
</dbReference>
<dbReference type="EMBL" id="AYSL01000934">
    <property type="protein sequence ID" value="KTF06794.1"/>
    <property type="molecule type" value="Genomic_DNA"/>
</dbReference>
<dbReference type="InterPro" id="IPR009225">
    <property type="entry name" value="Phage_head_completion_GpL"/>
</dbReference>
<reference evidence="1" key="1">
    <citation type="submission" date="2013-11" db="EMBL/GenBank/DDBJ databases">
        <title>Microbial diversity, functional groups and degradation webs in Northern and Southern Mediterranean and Red Sea marine crude oil polluted sites.</title>
        <authorList>
            <person name="Daffonchio D."/>
            <person name="Mapelli F."/>
            <person name="Ferrer M."/>
            <person name="Richter M."/>
            <person name="Cherif A."/>
            <person name="Malkawi H.I."/>
            <person name="Yakimov M.M."/>
            <person name="Abdel-Fattah Y.R."/>
            <person name="Blaghen M."/>
            <person name="Golyshin P.N."/>
            <person name="Kalogerakis N."/>
            <person name="Boon N."/>
            <person name="Magagnini M."/>
            <person name="Fava F."/>
        </authorList>
    </citation>
    <scope>NUCLEOTIDE SEQUENCE</scope>
</reference>
<dbReference type="AlphaFoldDB" id="A0A1B6NTJ5"/>
<organism evidence="1">
    <name type="scientific">marine sediment metagenome</name>
    <dbReference type="NCBI Taxonomy" id="412755"/>
    <lineage>
        <taxon>unclassified sequences</taxon>
        <taxon>metagenomes</taxon>
        <taxon>ecological metagenomes</taxon>
    </lineage>
</organism>
<comment type="caution">
    <text evidence="1">The sequence shown here is derived from an EMBL/GenBank/DDBJ whole genome shotgun (WGS) entry which is preliminary data.</text>
</comment>
<name>A0A1B6NTJ5_9ZZZZ</name>
<accession>A0A1B6NTJ5</accession>
<evidence type="ECO:0000313" key="1">
    <source>
        <dbReference type="EMBL" id="KTF06794.1"/>
    </source>
</evidence>